<evidence type="ECO:0000313" key="3">
    <source>
        <dbReference type="Proteomes" id="UP000095228"/>
    </source>
</evidence>
<sequence length="259" mass="28023">MLLFSRILDFSRSAFSGKHEQRRSARYPVAPGFPLKATVNLLGTAQAAISKEAPGAGMSWGGAVADLSANGVSLRLPSASVTTRGERTLLVLALDDFALRIPCTVAHFRTLTAGTWCGLSLQFENDTQRQGYFQLLEAVVIGAGFAPASAPRARAGLQGERYRSESKAILTVWRDQAESRLHSLELTLGELTVRSESGPPKLTVHATGQVDAPPVTGPRHEEMIRFFRIVATNLSKKLPADLRARMQALANPPVIRPAR</sequence>
<proteinExistence type="predicted"/>
<protein>
    <recommendedName>
        <fullName evidence="1">PilZ domain-containing protein</fullName>
    </recommendedName>
</protein>
<dbReference type="Pfam" id="PF07238">
    <property type="entry name" value="PilZ"/>
    <property type="match status" value="1"/>
</dbReference>
<dbReference type="AlphaFoldDB" id="A0A1D8AS30"/>
<organism evidence="2 3">
    <name type="scientific">Lacunisphaera limnophila</name>
    <dbReference type="NCBI Taxonomy" id="1838286"/>
    <lineage>
        <taxon>Bacteria</taxon>
        <taxon>Pseudomonadati</taxon>
        <taxon>Verrucomicrobiota</taxon>
        <taxon>Opitutia</taxon>
        <taxon>Opitutales</taxon>
        <taxon>Opitutaceae</taxon>
        <taxon>Lacunisphaera</taxon>
    </lineage>
</organism>
<dbReference type="InterPro" id="IPR009875">
    <property type="entry name" value="PilZ_domain"/>
</dbReference>
<feature type="domain" description="PilZ" evidence="1">
    <location>
        <begin position="21"/>
        <end position="137"/>
    </location>
</feature>
<dbReference type="EMBL" id="CP016094">
    <property type="protein sequence ID" value="AOS43705.1"/>
    <property type="molecule type" value="Genomic_DNA"/>
</dbReference>
<dbReference type="RefSeq" id="WP_069961033.1">
    <property type="nucleotide sequence ID" value="NZ_CP016094.1"/>
</dbReference>
<evidence type="ECO:0000259" key="1">
    <source>
        <dbReference type="Pfam" id="PF07238"/>
    </source>
</evidence>
<name>A0A1D8AS30_9BACT</name>
<dbReference type="GO" id="GO:0035438">
    <property type="term" value="F:cyclic-di-GMP binding"/>
    <property type="evidence" value="ECO:0007669"/>
    <property type="project" value="InterPro"/>
</dbReference>
<accession>A0A1D8AS30</accession>
<keyword evidence="3" id="KW-1185">Reference proteome</keyword>
<reference evidence="2 3" key="1">
    <citation type="submission" date="2016-06" db="EMBL/GenBank/DDBJ databases">
        <title>Three novel species with peptidoglycan cell walls form the new genus Lacunisphaera gen. nov. in the family Opitutaceae of the verrucomicrobial subdivision 4.</title>
        <authorList>
            <person name="Rast P."/>
            <person name="Gloeckner I."/>
            <person name="Jogler M."/>
            <person name="Boedeker C."/>
            <person name="Jeske O."/>
            <person name="Wiegand S."/>
            <person name="Reinhardt R."/>
            <person name="Schumann P."/>
            <person name="Rohde M."/>
            <person name="Spring S."/>
            <person name="Gloeckner F.O."/>
            <person name="Jogler C."/>
        </authorList>
    </citation>
    <scope>NUCLEOTIDE SEQUENCE [LARGE SCALE GENOMIC DNA]</scope>
    <source>
        <strain evidence="2 3">IG16b</strain>
    </source>
</reference>
<dbReference type="KEGG" id="obg:Verru16b_00758"/>
<dbReference type="Proteomes" id="UP000095228">
    <property type="component" value="Chromosome"/>
</dbReference>
<dbReference type="SUPFAM" id="SSF141371">
    <property type="entry name" value="PilZ domain-like"/>
    <property type="match status" value="1"/>
</dbReference>
<gene>
    <name evidence="2" type="ORF">Verru16b_00758</name>
</gene>
<evidence type="ECO:0000313" key="2">
    <source>
        <dbReference type="EMBL" id="AOS43705.1"/>
    </source>
</evidence>